<evidence type="ECO:0000256" key="2">
    <source>
        <dbReference type="ARBA" id="ARBA00022692"/>
    </source>
</evidence>
<keyword evidence="3 5" id="KW-1133">Transmembrane helix</keyword>
<evidence type="ECO:0000256" key="5">
    <source>
        <dbReference type="SAM" id="Phobius"/>
    </source>
</evidence>
<feature type="transmembrane region" description="Helical" evidence="5">
    <location>
        <begin position="170"/>
        <end position="192"/>
    </location>
</feature>
<protein>
    <recommendedName>
        <fullName evidence="6">Nodulin-like domain-containing protein</fullName>
    </recommendedName>
</protein>
<feature type="transmembrane region" description="Helical" evidence="5">
    <location>
        <begin position="109"/>
        <end position="133"/>
    </location>
</feature>
<feature type="transmembrane region" description="Helical" evidence="5">
    <location>
        <begin position="50"/>
        <end position="70"/>
    </location>
</feature>
<dbReference type="Proteomes" id="UP001497383">
    <property type="component" value="Chromosome 6"/>
</dbReference>
<feature type="transmembrane region" description="Helical" evidence="5">
    <location>
        <begin position="234"/>
        <end position="253"/>
    </location>
</feature>
<keyword evidence="8" id="KW-1185">Reference proteome</keyword>
<evidence type="ECO:0000313" key="7">
    <source>
        <dbReference type="EMBL" id="CAK9441355.1"/>
    </source>
</evidence>
<feature type="transmembrane region" description="Helical" evidence="5">
    <location>
        <begin position="332"/>
        <end position="351"/>
    </location>
</feature>
<dbReference type="PANTHER" id="PTHR21576:SF158">
    <property type="entry name" value="RIBOSOMAL RNA-PROCESSING PROTEIN 12-LIKE CONSERVED DOMAIN-CONTAINING PROTEIN"/>
    <property type="match status" value="1"/>
</dbReference>
<dbReference type="Gene3D" id="1.20.1250.20">
    <property type="entry name" value="MFS general substrate transporter like domains"/>
    <property type="match status" value="2"/>
</dbReference>
<gene>
    <name evidence="7" type="ORF">LODBEIA_P52230</name>
</gene>
<dbReference type="GeneID" id="92210419"/>
<feature type="transmembrane region" description="Helical" evidence="5">
    <location>
        <begin position="455"/>
        <end position="476"/>
    </location>
</feature>
<dbReference type="RefSeq" id="XP_066832161.1">
    <property type="nucleotide sequence ID" value="XM_066975532.1"/>
</dbReference>
<organism evidence="7 8">
    <name type="scientific">Lodderomyces beijingensis</name>
    <dbReference type="NCBI Taxonomy" id="1775926"/>
    <lineage>
        <taxon>Eukaryota</taxon>
        <taxon>Fungi</taxon>
        <taxon>Dikarya</taxon>
        <taxon>Ascomycota</taxon>
        <taxon>Saccharomycotina</taxon>
        <taxon>Pichiomycetes</taxon>
        <taxon>Debaryomycetaceae</taxon>
        <taxon>Candida/Lodderomyces clade</taxon>
        <taxon>Lodderomyces</taxon>
    </lineage>
</organism>
<comment type="subcellular location">
    <subcellularLocation>
        <location evidence="1">Membrane</location>
        <topology evidence="1">Multi-pass membrane protein</topology>
    </subcellularLocation>
</comment>
<evidence type="ECO:0000259" key="6">
    <source>
        <dbReference type="Pfam" id="PF06813"/>
    </source>
</evidence>
<feature type="transmembrane region" description="Helical" evidence="5">
    <location>
        <begin position="363"/>
        <end position="385"/>
    </location>
</feature>
<dbReference type="SUPFAM" id="SSF103473">
    <property type="entry name" value="MFS general substrate transporter"/>
    <property type="match status" value="1"/>
</dbReference>
<name>A0ABP0ZSX9_9ASCO</name>
<keyword evidence="2 5" id="KW-0812">Transmembrane</keyword>
<dbReference type="PANTHER" id="PTHR21576">
    <property type="entry name" value="UNCHARACTERIZED NODULIN-LIKE PROTEIN"/>
    <property type="match status" value="1"/>
</dbReference>
<dbReference type="EMBL" id="OZ022410">
    <property type="protein sequence ID" value="CAK9441355.1"/>
    <property type="molecule type" value="Genomic_DNA"/>
</dbReference>
<dbReference type="InterPro" id="IPR036259">
    <property type="entry name" value="MFS_trans_sf"/>
</dbReference>
<sequence length="504" mass="55024">MPSGSRNVQRVCVLLSCTFLGLICGTLYLYSSYSPQLAKQLSYTVSDSSLIALCGTVGMAVAGPVSGAVVDKKGYTVSILIGGLLIISGYIGLKYQFDQAWSKLQVSCYWIFSIGLGSTFINSACLKCCAVSFPSIRGVATSLPLALYGLSALFYSVIASTFYPGKTSDFLEFLARSIVIIYVVCFPSVYLADKEHKLKRATSFQSKQRSLSSPDDPEPIHNEQRGYLFMDYKFWLLFLITGFLAALGQMYIYSVGYMVKALVLANSASLDETLLQQSSQSQISHSSQIELVVQQEQQLQVGLISIANCLGRISSGVLGDIITQSFGKPRSWLLVIPAIGTSFCQILSSAVENYARLPGSSFLVGYFYGFTFCLMPIIVGDVFGMENFSFNWGMVSMAPIIPSYYFTSLFGEIYDANSKGDSKLTTTTGSLEASKPAAAQLSVGCFLGNRCYNSIFTLTFSVGLVACVLVVILNVADLMFKKRNRKLLSLSEIRADNFHPEKPK</sequence>
<proteinExistence type="predicted"/>
<accession>A0ABP0ZSX9</accession>
<evidence type="ECO:0000256" key="1">
    <source>
        <dbReference type="ARBA" id="ARBA00004141"/>
    </source>
</evidence>
<evidence type="ECO:0000313" key="8">
    <source>
        <dbReference type="Proteomes" id="UP001497383"/>
    </source>
</evidence>
<evidence type="ECO:0000256" key="4">
    <source>
        <dbReference type="ARBA" id="ARBA00023136"/>
    </source>
</evidence>
<feature type="transmembrane region" description="Helical" evidence="5">
    <location>
        <begin position="145"/>
        <end position="164"/>
    </location>
</feature>
<dbReference type="Pfam" id="PF06813">
    <property type="entry name" value="Nodulin-like"/>
    <property type="match status" value="1"/>
</dbReference>
<feature type="transmembrane region" description="Helical" evidence="5">
    <location>
        <begin position="77"/>
        <end position="97"/>
    </location>
</feature>
<evidence type="ECO:0000256" key="3">
    <source>
        <dbReference type="ARBA" id="ARBA00022989"/>
    </source>
</evidence>
<reference evidence="7 8" key="1">
    <citation type="submission" date="2024-03" db="EMBL/GenBank/DDBJ databases">
        <authorList>
            <person name="Brejova B."/>
        </authorList>
    </citation>
    <scope>NUCLEOTIDE SEQUENCE [LARGE SCALE GENOMIC DNA]</scope>
    <source>
        <strain evidence="7 8">CBS 14171</strain>
    </source>
</reference>
<feature type="domain" description="Nodulin-like" evidence="6">
    <location>
        <begin position="13"/>
        <end position="200"/>
    </location>
</feature>
<feature type="transmembrane region" description="Helical" evidence="5">
    <location>
        <begin position="12"/>
        <end position="30"/>
    </location>
</feature>
<keyword evidence="4 5" id="KW-0472">Membrane</keyword>
<dbReference type="InterPro" id="IPR010658">
    <property type="entry name" value="Nodulin-like"/>
</dbReference>